<feature type="domain" description="HNH nuclease" evidence="2">
    <location>
        <begin position="237"/>
        <end position="347"/>
    </location>
</feature>
<feature type="region of interest" description="Disordered" evidence="1">
    <location>
        <begin position="399"/>
        <end position="473"/>
    </location>
</feature>
<gene>
    <name evidence="3" type="ORF">FHL15_001273</name>
</gene>
<evidence type="ECO:0000259" key="2">
    <source>
        <dbReference type="Pfam" id="PF13391"/>
    </source>
</evidence>
<evidence type="ECO:0000256" key="1">
    <source>
        <dbReference type="SAM" id="MobiDB-lite"/>
    </source>
</evidence>
<name>A0A553ICX7_9PEZI</name>
<evidence type="ECO:0000313" key="3">
    <source>
        <dbReference type="EMBL" id="TRX98063.1"/>
    </source>
</evidence>
<feature type="compositionally biased region" description="Polar residues" evidence="1">
    <location>
        <begin position="418"/>
        <end position="428"/>
    </location>
</feature>
<dbReference type="InterPro" id="IPR003615">
    <property type="entry name" value="HNH_nuc"/>
</dbReference>
<dbReference type="EMBL" id="VFLP01000004">
    <property type="protein sequence ID" value="TRX98063.1"/>
    <property type="molecule type" value="Genomic_DNA"/>
</dbReference>
<feature type="compositionally biased region" description="Basic and acidic residues" evidence="1">
    <location>
        <begin position="451"/>
        <end position="465"/>
    </location>
</feature>
<dbReference type="Pfam" id="PF13391">
    <property type="entry name" value="HNH_2"/>
    <property type="match status" value="1"/>
</dbReference>
<protein>
    <recommendedName>
        <fullName evidence="2">HNH nuclease domain-containing protein</fullName>
    </recommendedName>
</protein>
<evidence type="ECO:0000313" key="4">
    <source>
        <dbReference type="Proteomes" id="UP000319160"/>
    </source>
</evidence>
<feature type="compositionally biased region" description="Basic residues" evidence="1">
    <location>
        <begin position="177"/>
        <end position="190"/>
    </location>
</feature>
<dbReference type="AlphaFoldDB" id="A0A553ICX7"/>
<comment type="caution">
    <text evidence="3">The sequence shown here is derived from an EMBL/GenBank/DDBJ whole genome shotgun (WGS) entry which is preliminary data.</text>
</comment>
<proteinExistence type="predicted"/>
<dbReference type="Proteomes" id="UP000319160">
    <property type="component" value="Unassembled WGS sequence"/>
</dbReference>
<reference evidence="4" key="1">
    <citation type="submission" date="2019-06" db="EMBL/GenBank/DDBJ databases">
        <title>Draft genome sequence of the griseofulvin-producing fungus Xylaria cubensis strain G536.</title>
        <authorList>
            <person name="Mead M.E."/>
            <person name="Raja H.A."/>
            <person name="Steenwyk J.L."/>
            <person name="Knowles S.L."/>
            <person name="Oberlies N.H."/>
            <person name="Rokas A."/>
        </authorList>
    </citation>
    <scope>NUCLEOTIDE SEQUENCE [LARGE SCALE GENOMIC DNA]</scope>
    <source>
        <strain evidence="4">G536</strain>
    </source>
</reference>
<feature type="region of interest" description="Disordered" evidence="1">
    <location>
        <begin position="177"/>
        <end position="200"/>
    </location>
</feature>
<accession>A0A553ICX7</accession>
<keyword evidence="4" id="KW-1185">Reference proteome</keyword>
<organism evidence="3 4">
    <name type="scientific">Xylaria flabelliformis</name>
    <dbReference type="NCBI Taxonomy" id="2512241"/>
    <lineage>
        <taxon>Eukaryota</taxon>
        <taxon>Fungi</taxon>
        <taxon>Dikarya</taxon>
        <taxon>Ascomycota</taxon>
        <taxon>Pezizomycotina</taxon>
        <taxon>Sordariomycetes</taxon>
        <taxon>Xylariomycetidae</taxon>
        <taxon>Xylariales</taxon>
        <taxon>Xylariaceae</taxon>
        <taxon>Xylaria</taxon>
    </lineage>
</organism>
<dbReference type="OrthoDB" id="2142759at2759"/>
<sequence length="502" mass="56495">MSNSEVTIYRRAQAWNVCFKIGRRTAGIYQVPGSNLITFRDVCDELRLCYEFPGEKSGNNNDDTWASIAFALADSPDLGSEELQNVSFVTGDLLAKPVPTLSPAESNNPQVLTYCIVSHKQCSLPAGTALDDHLKAKCARPLLTPVRRIDPRYLPSNQNPCDPAIGEYLSRRQLKAYSQRKRGRSGRSSHNKQVTDDEDDVELESMLAPADLNIDRQAAKAYQDLFRSGCVDLQLPCAVSGQGRSWWGDIGPAIDACHIVPQLHYHLYPIKDSDVFHVNDMDTTVDEEKAEEQTLDEQAAEVAEQRAAEKRSLKLAEAWFATWSPENSIILRKDLHELFHARLFSIHPETFVIRVFVPYDILTGFNGKKAILSSIVDIEALRHHYEMCCIENMAALATPNDKATSENRTASSKKHTSLRGNTRRTLTPSPKAGRTGDPSKKRKLGRSSQKQPKEDSEQSDLEHGSEQSSLISDAFLSRAEEEYKRRRLDNYQTNVLRLRQYD</sequence>